<evidence type="ECO:0000313" key="1">
    <source>
        <dbReference type="EMBL" id="JAH24025.1"/>
    </source>
</evidence>
<reference evidence="1" key="1">
    <citation type="submission" date="2014-11" db="EMBL/GenBank/DDBJ databases">
        <authorList>
            <person name="Amaro Gonzalez C."/>
        </authorList>
    </citation>
    <scope>NUCLEOTIDE SEQUENCE</scope>
</reference>
<organism evidence="1">
    <name type="scientific">Anguilla anguilla</name>
    <name type="common">European freshwater eel</name>
    <name type="synonym">Muraena anguilla</name>
    <dbReference type="NCBI Taxonomy" id="7936"/>
    <lineage>
        <taxon>Eukaryota</taxon>
        <taxon>Metazoa</taxon>
        <taxon>Chordata</taxon>
        <taxon>Craniata</taxon>
        <taxon>Vertebrata</taxon>
        <taxon>Euteleostomi</taxon>
        <taxon>Actinopterygii</taxon>
        <taxon>Neopterygii</taxon>
        <taxon>Teleostei</taxon>
        <taxon>Anguilliformes</taxon>
        <taxon>Anguillidae</taxon>
        <taxon>Anguilla</taxon>
    </lineage>
</organism>
<dbReference type="EMBL" id="GBXM01084552">
    <property type="protein sequence ID" value="JAH24025.1"/>
    <property type="molecule type" value="Transcribed_RNA"/>
</dbReference>
<accession>A0A0E9R6C6</accession>
<protein>
    <submittedName>
        <fullName evidence="1">Uncharacterized protein</fullName>
    </submittedName>
</protein>
<dbReference type="AlphaFoldDB" id="A0A0E9R6C6"/>
<proteinExistence type="predicted"/>
<name>A0A0E9R6C6_ANGAN</name>
<sequence length="52" mass="5698">MGREILGKMNSSLKAGSDKGGILCFPSDSTKRYKDLSKSMPGDQIAKMKNEF</sequence>
<reference evidence="1" key="2">
    <citation type="journal article" date="2015" name="Fish Shellfish Immunol.">
        <title>Early steps in the European eel (Anguilla anguilla)-Vibrio vulnificus interaction in the gills: Role of the RtxA13 toxin.</title>
        <authorList>
            <person name="Callol A."/>
            <person name="Pajuelo D."/>
            <person name="Ebbesson L."/>
            <person name="Teles M."/>
            <person name="MacKenzie S."/>
            <person name="Amaro C."/>
        </authorList>
    </citation>
    <scope>NUCLEOTIDE SEQUENCE</scope>
</reference>